<keyword evidence="1" id="KW-1133">Transmembrane helix</keyword>
<name>A0A1M6HRY1_9BACT</name>
<dbReference type="Proteomes" id="UP000184050">
    <property type="component" value="Unassembled WGS sequence"/>
</dbReference>
<dbReference type="EMBL" id="FQZE01000014">
    <property type="protein sequence ID" value="SHJ24915.1"/>
    <property type="molecule type" value="Genomic_DNA"/>
</dbReference>
<dbReference type="RefSeq" id="WP_073169100.1">
    <property type="nucleotide sequence ID" value="NZ_FQZE01000014.1"/>
</dbReference>
<protein>
    <submittedName>
        <fullName evidence="2">Putative zincin peptidase</fullName>
    </submittedName>
</protein>
<keyword evidence="3" id="KW-1185">Reference proteome</keyword>
<evidence type="ECO:0000313" key="2">
    <source>
        <dbReference type="EMBL" id="SHJ24915.1"/>
    </source>
</evidence>
<accession>A0A1M6HRY1</accession>
<organism evidence="2 3">
    <name type="scientific">Tangfeifania diversioriginum</name>
    <dbReference type="NCBI Taxonomy" id="1168035"/>
    <lineage>
        <taxon>Bacteria</taxon>
        <taxon>Pseudomonadati</taxon>
        <taxon>Bacteroidota</taxon>
        <taxon>Bacteroidia</taxon>
        <taxon>Marinilabiliales</taxon>
        <taxon>Prolixibacteraceae</taxon>
        <taxon>Tangfeifania</taxon>
    </lineage>
</organism>
<evidence type="ECO:0000313" key="3">
    <source>
        <dbReference type="Proteomes" id="UP000184050"/>
    </source>
</evidence>
<dbReference type="OrthoDB" id="1119336at2"/>
<dbReference type="AlphaFoldDB" id="A0A1M6HRY1"/>
<keyword evidence="1" id="KW-0472">Membrane</keyword>
<evidence type="ECO:0000256" key="1">
    <source>
        <dbReference type="SAM" id="Phobius"/>
    </source>
</evidence>
<dbReference type="InterPro" id="IPR021683">
    <property type="entry name" value="DUF3267"/>
</dbReference>
<feature type="transmembrane region" description="Helical" evidence="1">
    <location>
        <begin position="136"/>
        <end position="157"/>
    </location>
</feature>
<proteinExistence type="predicted"/>
<gene>
    <name evidence="2" type="ORF">SAMN05444280_11460</name>
</gene>
<feature type="transmembrane region" description="Helical" evidence="1">
    <location>
        <begin position="72"/>
        <end position="92"/>
    </location>
</feature>
<feature type="transmembrane region" description="Helical" evidence="1">
    <location>
        <begin position="41"/>
        <end position="60"/>
    </location>
</feature>
<reference evidence="2 3" key="1">
    <citation type="submission" date="2016-11" db="EMBL/GenBank/DDBJ databases">
        <authorList>
            <person name="Jaros S."/>
            <person name="Januszkiewicz K."/>
            <person name="Wedrychowicz H."/>
        </authorList>
    </citation>
    <scope>NUCLEOTIDE SEQUENCE [LARGE SCALE GENOMIC DNA]</scope>
    <source>
        <strain evidence="2 3">DSM 27063</strain>
    </source>
</reference>
<dbReference type="Pfam" id="PF11667">
    <property type="entry name" value="DUF3267"/>
    <property type="match status" value="1"/>
</dbReference>
<sequence>MANPSVEELKKNEDYELLAHLNHKQIKDFVLKQLTGSTSKIVNVFAIYQLLMVLTGMFFLARALVLAFRNEIQPLLISVLAIVFSLSLLIIIHEVLHGIALKFTGAKHVAFGGYLKKFIFYAEADRHVLNRKQFTFVALTPLIVVKLITLTGIILTIGEPAFYFWLLLMSAHSLFCAGDIGLLSVFYNDAAKEIFTFDVKDEKTSYFYKRTEKF</sequence>
<keyword evidence="1" id="KW-0812">Transmembrane</keyword>
<dbReference type="STRING" id="1168035.SAMN05444280_11460"/>
<feature type="transmembrane region" description="Helical" evidence="1">
    <location>
        <begin position="163"/>
        <end position="187"/>
    </location>
</feature>